<evidence type="ECO:0000313" key="2">
    <source>
        <dbReference type="Proteomes" id="UP000249419"/>
    </source>
</evidence>
<dbReference type="EMBL" id="PYAG01000041">
    <property type="protein sequence ID" value="RAO26507.1"/>
    <property type="molecule type" value="Genomic_DNA"/>
</dbReference>
<accession>A0A328NC51</accession>
<reference evidence="1 2" key="1">
    <citation type="submission" date="2018-03" db="EMBL/GenBank/DDBJ databases">
        <title>Defining the species Micromonospora saelicesensis and Micromonospora noduli under the framework of genomics.</title>
        <authorList>
            <person name="Riesco R."/>
            <person name="Trujillo M.E."/>
        </authorList>
    </citation>
    <scope>NUCLEOTIDE SEQUENCE [LARGE SCALE GENOMIC DNA]</scope>
    <source>
        <strain evidence="1 2">PSN13</strain>
    </source>
</reference>
<name>A0A328NC51_9ACTN</name>
<comment type="caution">
    <text evidence="1">The sequence shown here is derived from an EMBL/GenBank/DDBJ whole genome shotgun (WGS) entry which is preliminary data.</text>
</comment>
<dbReference type="AlphaFoldDB" id="A0A328NC51"/>
<organism evidence="1 2">
    <name type="scientific">Micromonospora saelicesensis</name>
    <dbReference type="NCBI Taxonomy" id="285676"/>
    <lineage>
        <taxon>Bacteria</taxon>
        <taxon>Bacillati</taxon>
        <taxon>Actinomycetota</taxon>
        <taxon>Actinomycetes</taxon>
        <taxon>Micromonosporales</taxon>
        <taxon>Micromonosporaceae</taxon>
        <taxon>Micromonospora</taxon>
    </lineage>
</organism>
<proteinExistence type="predicted"/>
<gene>
    <name evidence="1" type="ORF">PSN13_06535</name>
</gene>
<dbReference type="Proteomes" id="UP000249419">
    <property type="component" value="Unassembled WGS sequence"/>
</dbReference>
<dbReference type="RefSeq" id="WP_181549040.1">
    <property type="nucleotide sequence ID" value="NZ_PYAG01000041.1"/>
</dbReference>
<sequence length="47" mass="5058">MTRLRMALDAITAAITAPFTRPDTCCDYEALAEAICARAARTNGDKP</sequence>
<evidence type="ECO:0000313" key="1">
    <source>
        <dbReference type="EMBL" id="RAO26507.1"/>
    </source>
</evidence>
<protein>
    <submittedName>
        <fullName evidence="1">Uncharacterized protein</fullName>
    </submittedName>
</protein>